<evidence type="ECO:0000313" key="3">
    <source>
        <dbReference type="Proteomes" id="UP000294114"/>
    </source>
</evidence>
<proteinExistence type="predicted"/>
<evidence type="ECO:0000313" key="2">
    <source>
        <dbReference type="EMBL" id="RZU76928.1"/>
    </source>
</evidence>
<dbReference type="GO" id="GO:0005737">
    <property type="term" value="C:cytoplasm"/>
    <property type="evidence" value="ECO:0007669"/>
    <property type="project" value="TreeGrafter"/>
</dbReference>
<dbReference type="Gene3D" id="3.40.50.720">
    <property type="entry name" value="NAD(P)-binding Rossmann-like Domain"/>
    <property type="match status" value="1"/>
</dbReference>
<dbReference type="Pfam" id="PF01370">
    <property type="entry name" value="Epimerase"/>
    <property type="match status" value="1"/>
</dbReference>
<sequence>MRIFVAGGTGVLGRPLVEALVDLGHEVTASTHRSENFSVIEALGARPALMDGLDDAAVRQAILEAEPEVIINQITALSAPSRNYAKWLAVTNRLRSEGTKTLMTAAREAGTRRVVAQSASFMTQPVGSGPTDESSPLYLEAPEPIRSHIQANIAAETLVLGTPGIEGVVLRYGFLYGEGTAIGPGGEWATGVKSGDVPIVGEGAGRYPFVHVRDAVSATVQAVDRASPGIYNVVGDEPAPQAEWLPYLAEILDAPPPRRVSEEEAEEQIGVQAVYYGTQLRAASNAKAKSELGLNLEYPSWREGFRELFT</sequence>
<dbReference type="PANTHER" id="PTHR48079:SF6">
    <property type="entry name" value="NAD(P)-BINDING DOMAIN-CONTAINING PROTEIN-RELATED"/>
    <property type="match status" value="1"/>
</dbReference>
<gene>
    <name evidence="2" type="ORF">EV384_5640</name>
</gene>
<comment type="caution">
    <text evidence="2">The sequence shown here is derived from an EMBL/GenBank/DDBJ whole genome shotgun (WGS) entry which is preliminary data.</text>
</comment>
<dbReference type="RefSeq" id="WP_165440103.1">
    <property type="nucleotide sequence ID" value="NZ_SHLD01000001.1"/>
</dbReference>
<keyword evidence="3" id="KW-1185">Reference proteome</keyword>
<dbReference type="AlphaFoldDB" id="A0A4Q8BGN8"/>
<evidence type="ECO:0000259" key="1">
    <source>
        <dbReference type="Pfam" id="PF01370"/>
    </source>
</evidence>
<dbReference type="PANTHER" id="PTHR48079">
    <property type="entry name" value="PROTEIN YEEZ"/>
    <property type="match status" value="1"/>
</dbReference>
<organism evidence="2 3">
    <name type="scientific">Micromonospora kangleipakensis</name>
    <dbReference type="NCBI Taxonomy" id="1077942"/>
    <lineage>
        <taxon>Bacteria</taxon>
        <taxon>Bacillati</taxon>
        <taxon>Actinomycetota</taxon>
        <taxon>Actinomycetes</taxon>
        <taxon>Micromonosporales</taxon>
        <taxon>Micromonosporaceae</taxon>
        <taxon>Micromonospora</taxon>
    </lineage>
</organism>
<dbReference type="InterPro" id="IPR001509">
    <property type="entry name" value="Epimerase_deHydtase"/>
</dbReference>
<dbReference type="GO" id="GO:0004029">
    <property type="term" value="F:aldehyde dehydrogenase (NAD+) activity"/>
    <property type="evidence" value="ECO:0007669"/>
    <property type="project" value="TreeGrafter"/>
</dbReference>
<feature type="domain" description="NAD-dependent epimerase/dehydratase" evidence="1">
    <location>
        <begin position="3"/>
        <end position="233"/>
    </location>
</feature>
<dbReference type="Proteomes" id="UP000294114">
    <property type="component" value="Unassembled WGS sequence"/>
</dbReference>
<reference evidence="2 3" key="1">
    <citation type="submission" date="2019-02" db="EMBL/GenBank/DDBJ databases">
        <title>Sequencing the genomes of 1000 actinobacteria strains.</title>
        <authorList>
            <person name="Klenk H.-P."/>
        </authorList>
    </citation>
    <scope>NUCLEOTIDE SEQUENCE [LARGE SCALE GENOMIC DNA]</scope>
    <source>
        <strain evidence="2 3">DSM 45612</strain>
    </source>
</reference>
<dbReference type="SUPFAM" id="SSF51735">
    <property type="entry name" value="NAD(P)-binding Rossmann-fold domains"/>
    <property type="match status" value="1"/>
</dbReference>
<dbReference type="EMBL" id="SHLD01000001">
    <property type="protein sequence ID" value="RZU76928.1"/>
    <property type="molecule type" value="Genomic_DNA"/>
</dbReference>
<dbReference type="InterPro" id="IPR051783">
    <property type="entry name" value="NAD(P)-dependent_oxidoreduct"/>
</dbReference>
<protein>
    <submittedName>
        <fullName evidence="2">Nucleoside-diphosphate-sugar epimerase</fullName>
    </submittedName>
</protein>
<dbReference type="InterPro" id="IPR036291">
    <property type="entry name" value="NAD(P)-bd_dom_sf"/>
</dbReference>
<name>A0A4Q8BGN8_9ACTN</name>
<accession>A0A4Q8BGN8</accession>